<dbReference type="InterPro" id="IPR005182">
    <property type="entry name" value="YdbS-like_PH"/>
</dbReference>
<dbReference type="PANTHER" id="PTHR35688:SF2">
    <property type="entry name" value="NAD(P)-LINKED OXIDOREDUCTASE SUPERFAMILY PROTEIN"/>
    <property type="match status" value="1"/>
</dbReference>
<evidence type="ECO:0000256" key="2">
    <source>
        <dbReference type="SAM" id="Phobius"/>
    </source>
</evidence>
<name>A0AAW1SDC5_9CHLO</name>
<gene>
    <name evidence="4" type="ORF">WJX81_001322</name>
</gene>
<keyword evidence="2" id="KW-1133">Transmembrane helix</keyword>
<proteinExistence type="predicted"/>
<organism evidence="4 5">
    <name type="scientific">Elliptochloris bilobata</name>
    <dbReference type="NCBI Taxonomy" id="381761"/>
    <lineage>
        <taxon>Eukaryota</taxon>
        <taxon>Viridiplantae</taxon>
        <taxon>Chlorophyta</taxon>
        <taxon>core chlorophytes</taxon>
        <taxon>Trebouxiophyceae</taxon>
        <taxon>Trebouxiophyceae incertae sedis</taxon>
        <taxon>Elliptochloris clade</taxon>
        <taxon>Elliptochloris</taxon>
    </lineage>
</organism>
<protein>
    <recommendedName>
        <fullName evidence="3">YdbS-like PH domain-containing protein</fullName>
    </recommendedName>
</protein>
<evidence type="ECO:0000313" key="4">
    <source>
        <dbReference type="EMBL" id="KAK9843658.1"/>
    </source>
</evidence>
<keyword evidence="2" id="KW-0812">Transmembrane</keyword>
<dbReference type="AlphaFoldDB" id="A0AAW1SDC5"/>
<reference evidence="4 5" key="1">
    <citation type="journal article" date="2024" name="Nat. Commun.">
        <title>Phylogenomics reveals the evolutionary origins of lichenization in chlorophyte algae.</title>
        <authorList>
            <person name="Puginier C."/>
            <person name="Libourel C."/>
            <person name="Otte J."/>
            <person name="Skaloud P."/>
            <person name="Haon M."/>
            <person name="Grisel S."/>
            <person name="Petersen M."/>
            <person name="Berrin J.G."/>
            <person name="Delaux P.M."/>
            <person name="Dal Grande F."/>
            <person name="Keller J."/>
        </authorList>
    </citation>
    <scope>NUCLEOTIDE SEQUENCE [LARGE SCALE GENOMIC DNA]</scope>
    <source>
        <strain evidence="4 5">SAG 245.80</strain>
    </source>
</reference>
<feature type="transmembrane region" description="Helical" evidence="2">
    <location>
        <begin position="90"/>
        <end position="111"/>
    </location>
</feature>
<sequence length="209" mass="23448">MGKSWSLLWHNDRRRCVVVRAQEGESSQSDADFEARVAALRKAKGQMPSGESRKKEAVPSRKKEAPKYDFSGEQLHWEGTPHRGDLVTNLALGTTLLWLPLTFAAIGRGAFIKFKFTDKRVSVITNAPWKNEQLDVPYQEVKDVVTVGRGLGFWGDMVVTLRNGDKVELRSLPQFRELKAYIFERRDAMREESLGGRGAAGRPAKGFAA</sequence>
<keyword evidence="5" id="KW-1185">Reference proteome</keyword>
<feature type="domain" description="YdbS-like PH" evidence="3">
    <location>
        <begin position="112"/>
        <end position="182"/>
    </location>
</feature>
<keyword evidence="2" id="KW-0472">Membrane</keyword>
<dbReference type="Proteomes" id="UP001445335">
    <property type="component" value="Unassembled WGS sequence"/>
</dbReference>
<feature type="compositionally biased region" description="Basic and acidic residues" evidence="1">
    <location>
        <begin position="51"/>
        <end position="65"/>
    </location>
</feature>
<evidence type="ECO:0000313" key="5">
    <source>
        <dbReference type="Proteomes" id="UP001445335"/>
    </source>
</evidence>
<accession>A0AAW1SDC5</accession>
<comment type="caution">
    <text evidence="4">The sequence shown here is derived from an EMBL/GenBank/DDBJ whole genome shotgun (WGS) entry which is preliminary data.</text>
</comment>
<evidence type="ECO:0000259" key="3">
    <source>
        <dbReference type="Pfam" id="PF03703"/>
    </source>
</evidence>
<evidence type="ECO:0000256" key="1">
    <source>
        <dbReference type="SAM" id="MobiDB-lite"/>
    </source>
</evidence>
<dbReference type="PANTHER" id="PTHR35688">
    <property type="entry name" value="NAD(P)-LINKED OXIDOREDUCTASE SUPERFAMILY PROTEIN"/>
    <property type="match status" value="1"/>
</dbReference>
<feature type="region of interest" description="Disordered" evidence="1">
    <location>
        <begin position="42"/>
        <end position="65"/>
    </location>
</feature>
<dbReference type="EMBL" id="JALJOU010000005">
    <property type="protein sequence ID" value="KAK9843658.1"/>
    <property type="molecule type" value="Genomic_DNA"/>
</dbReference>
<dbReference type="Pfam" id="PF03703">
    <property type="entry name" value="bPH_2"/>
    <property type="match status" value="1"/>
</dbReference>